<gene>
    <name evidence="1" type="ORF">B456_003G099800</name>
</gene>
<reference evidence="1 2" key="1">
    <citation type="journal article" date="2012" name="Nature">
        <title>Repeated polyploidization of Gossypium genomes and the evolution of spinnable cotton fibres.</title>
        <authorList>
            <person name="Paterson A.H."/>
            <person name="Wendel J.F."/>
            <person name="Gundlach H."/>
            <person name="Guo H."/>
            <person name="Jenkins J."/>
            <person name="Jin D."/>
            <person name="Llewellyn D."/>
            <person name="Showmaker K.C."/>
            <person name="Shu S."/>
            <person name="Udall J."/>
            <person name="Yoo M.J."/>
            <person name="Byers R."/>
            <person name="Chen W."/>
            <person name="Doron-Faigenboim A."/>
            <person name="Duke M.V."/>
            <person name="Gong L."/>
            <person name="Grimwood J."/>
            <person name="Grover C."/>
            <person name="Grupp K."/>
            <person name="Hu G."/>
            <person name="Lee T.H."/>
            <person name="Li J."/>
            <person name="Lin L."/>
            <person name="Liu T."/>
            <person name="Marler B.S."/>
            <person name="Page J.T."/>
            <person name="Roberts A.W."/>
            <person name="Romanel E."/>
            <person name="Sanders W.S."/>
            <person name="Szadkowski E."/>
            <person name="Tan X."/>
            <person name="Tang H."/>
            <person name="Xu C."/>
            <person name="Wang J."/>
            <person name="Wang Z."/>
            <person name="Zhang D."/>
            <person name="Zhang L."/>
            <person name="Ashrafi H."/>
            <person name="Bedon F."/>
            <person name="Bowers J.E."/>
            <person name="Brubaker C.L."/>
            <person name="Chee P.W."/>
            <person name="Das S."/>
            <person name="Gingle A.R."/>
            <person name="Haigler C.H."/>
            <person name="Harker D."/>
            <person name="Hoffmann L.V."/>
            <person name="Hovav R."/>
            <person name="Jones D.C."/>
            <person name="Lemke C."/>
            <person name="Mansoor S."/>
            <person name="ur Rahman M."/>
            <person name="Rainville L.N."/>
            <person name="Rambani A."/>
            <person name="Reddy U.K."/>
            <person name="Rong J.K."/>
            <person name="Saranga Y."/>
            <person name="Scheffler B.E."/>
            <person name="Scheffler J.A."/>
            <person name="Stelly D.M."/>
            <person name="Triplett B.A."/>
            <person name="Van Deynze A."/>
            <person name="Vaslin M.F."/>
            <person name="Waghmare V.N."/>
            <person name="Walford S.A."/>
            <person name="Wright R.J."/>
            <person name="Zaki E.A."/>
            <person name="Zhang T."/>
            <person name="Dennis E.S."/>
            <person name="Mayer K.F."/>
            <person name="Peterson D.G."/>
            <person name="Rokhsar D.S."/>
            <person name="Wang X."/>
            <person name="Schmutz J."/>
        </authorList>
    </citation>
    <scope>NUCLEOTIDE SEQUENCE [LARGE SCALE GENOMIC DNA]</scope>
</reference>
<dbReference type="EMBL" id="CM001742">
    <property type="protein sequence ID" value="KJB19389.1"/>
    <property type="molecule type" value="Genomic_DNA"/>
</dbReference>
<dbReference type="Proteomes" id="UP000032304">
    <property type="component" value="Chromosome 3"/>
</dbReference>
<sequence length="98" mass="11442">MAACNVVVLVDDECKCHAENQQLCNSIQVYHPQEQIFNITRPKELDLIYPRQAIIICKGKSIIEPLILGVNLHFASFTQKMDKLIQVYYIKENFIHFY</sequence>
<protein>
    <submittedName>
        <fullName evidence="1">Uncharacterized protein</fullName>
    </submittedName>
</protein>
<dbReference type="Gramene" id="KJB19389">
    <property type="protein sequence ID" value="KJB19389"/>
    <property type="gene ID" value="B456_003G099800"/>
</dbReference>
<proteinExistence type="predicted"/>
<evidence type="ECO:0000313" key="2">
    <source>
        <dbReference type="Proteomes" id="UP000032304"/>
    </source>
</evidence>
<name>A0A0D2QI90_GOSRA</name>
<accession>A0A0D2QI90</accession>
<dbReference type="AlphaFoldDB" id="A0A0D2QI90"/>
<keyword evidence="2" id="KW-1185">Reference proteome</keyword>
<organism evidence="1 2">
    <name type="scientific">Gossypium raimondii</name>
    <name type="common">Peruvian cotton</name>
    <name type="synonym">Gossypium klotzschianum subsp. raimondii</name>
    <dbReference type="NCBI Taxonomy" id="29730"/>
    <lineage>
        <taxon>Eukaryota</taxon>
        <taxon>Viridiplantae</taxon>
        <taxon>Streptophyta</taxon>
        <taxon>Embryophyta</taxon>
        <taxon>Tracheophyta</taxon>
        <taxon>Spermatophyta</taxon>
        <taxon>Magnoliopsida</taxon>
        <taxon>eudicotyledons</taxon>
        <taxon>Gunneridae</taxon>
        <taxon>Pentapetalae</taxon>
        <taxon>rosids</taxon>
        <taxon>malvids</taxon>
        <taxon>Malvales</taxon>
        <taxon>Malvaceae</taxon>
        <taxon>Malvoideae</taxon>
        <taxon>Gossypium</taxon>
    </lineage>
</organism>
<evidence type="ECO:0000313" key="1">
    <source>
        <dbReference type="EMBL" id="KJB19389.1"/>
    </source>
</evidence>